<dbReference type="PANTHER" id="PTHR22950">
    <property type="entry name" value="AMINO ACID TRANSPORTER"/>
    <property type="match status" value="1"/>
</dbReference>
<evidence type="ECO:0000256" key="2">
    <source>
        <dbReference type="ARBA" id="ARBA00022692"/>
    </source>
</evidence>
<feature type="transmembrane region" description="Helical" evidence="5">
    <location>
        <begin position="366"/>
        <end position="388"/>
    </location>
</feature>
<comment type="caution">
    <text evidence="8">The sequence shown here is derived from an EMBL/GenBank/DDBJ whole genome shotgun (WGS) entry which is preliminary data.</text>
</comment>
<proteinExistence type="predicted"/>
<protein>
    <recommendedName>
        <fullName evidence="7">Amino acid transporter transmembrane domain-containing protein</fullName>
    </recommendedName>
</protein>
<dbReference type="InterPro" id="IPR013057">
    <property type="entry name" value="AA_transpt_TM"/>
</dbReference>
<dbReference type="Pfam" id="PF01490">
    <property type="entry name" value="Aa_trans"/>
    <property type="match status" value="1"/>
</dbReference>
<keyword evidence="2 5" id="KW-0812">Transmembrane</keyword>
<feature type="transmembrane region" description="Helical" evidence="5">
    <location>
        <begin position="161"/>
        <end position="184"/>
    </location>
</feature>
<evidence type="ECO:0000256" key="5">
    <source>
        <dbReference type="SAM" id="Phobius"/>
    </source>
</evidence>
<keyword evidence="3 5" id="KW-1133">Transmembrane helix</keyword>
<feature type="transmembrane region" description="Helical" evidence="5">
    <location>
        <begin position="327"/>
        <end position="345"/>
    </location>
</feature>
<feature type="transmembrane region" description="Helical" evidence="5">
    <location>
        <begin position="490"/>
        <end position="515"/>
    </location>
</feature>
<feature type="transmembrane region" description="Helical" evidence="5">
    <location>
        <begin position="527"/>
        <end position="549"/>
    </location>
</feature>
<evidence type="ECO:0000313" key="9">
    <source>
        <dbReference type="Proteomes" id="UP001642484"/>
    </source>
</evidence>
<evidence type="ECO:0000256" key="6">
    <source>
        <dbReference type="SAM" id="SignalP"/>
    </source>
</evidence>
<feature type="transmembrane region" description="Helical" evidence="5">
    <location>
        <begin position="86"/>
        <end position="109"/>
    </location>
</feature>
<evidence type="ECO:0000256" key="3">
    <source>
        <dbReference type="ARBA" id="ARBA00022989"/>
    </source>
</evidence>
<keyword evidence="9" id="KW-1185">Reference proteome</keyword>
<feature type="signal peptide" evidence="6">
    <location>
        <begin position="1"/>
        <end position="17"/>
    </location>
</feature>
<evidence type="ECO:0000259" key="7">
    <source>
        <dbReference type="Pfam" id="PF01490"/>
    </source>
</evidence>
<evidence type="ECO:0000313" key="8">
    <source>
        <dbReference type="EMBL" id="CAK9075415.1"/>
    </source>
</evidence>
<evidence type="ECO:0000256" key="1">
    <source>
        <dbReference type="ARBA" id="ARBA00004141"/>
    </source>
</evidence>
<dbReference type="EMBL" id="CAXAMN010023139">
    <property type="protein sequence ID" value="CAK9075415.1"/>
    <property type="molecule type" value="Genomic_DNA"/>
</dbReference>
<keyword evidence="4 5" id="KW-0472">Membrane</keyword>
<evidence type="ECO:0000256" key="4">
    <source>
        <dbReference type="ARBA" id="ARBA00023136"/>
    </source>
</evidence>
<accession>A0ABP0PHB0</accession>
<name>A0ABP0PHB0_9DINO</name>
<comment type="subcellular location">
    <subcellularLocation>
        <location evidence="1">Membrane</location>
        <topology evidence="1">Multi-pass membrane protein</topology>
    </subcellularLocation>
</comment>
<feature type="transmembrane region" description="Helical" evidence="5">
    <location>
        <begin position="408"/>
        <end position="435"/>
    </location>
</feature>
<organism evidence="8 9">
    <name type="scientific">Durusdinium trenchii</name>
    <dbReference type="NCBI Taxonomy" id="1381693"/>
    <lineage>
        <taxon>Eukaryota</taxon>
        <taxon>Sar</taxon>
        <taxon>Alveolata</taxon>
        <taxon>Dinophyceae</taxon>
        <taxon>Suessiales</taxon>
        <taxon>Symbiodiniaceae</taxon>
        <taxon>Durusdinium</taxon>
    </lineage>
</organism>
<feature type="transmembrane region" description="Helical" evidence="5">
    <location>
        <begin position="295"/>
        <end position="315"/>
    </location>
</feature>
<reference evidence="8 9" key="1">
    <citation type="submission" date="2024-02" db="EMBL/GenBank/DDBJ databases">
        <authorList>
            <person name="Chen Y."/>
            <person name="Shah S."/>
            <person name="Dougan E. K."/>
            <person name="Thang M."/>
            <person name="Chan C."/>
        </authorList>
    </citation>
    <scope>NUCLEOTIDE SEQUENCE [LARGE SCALE GENOMIC DNA]</scope>
</reference>
<keyword evidence="6" id="KW-0732">Signal</keyword>
<feature type="transmembrane region" description="Helical" evidence="5">
    <location>
        <begin position="130"/>
        <end position="155"/>
    </location>
</feature>
<sequence length="550" mass="58983">MVKSLLELFVLVNSVAAEVTCAASPPATSASLVQTKRPVIKVHAIKEPERKASHQFTRYPHVANVQHPSGPEAITPASFRPDALLVFWPTLSLALTFCSALAILAMTVRDKAAIACQTQPGYQRSFEQRLGVWDASLAIFSGVMGVGVLSMPYAMSRAGFIAAPLILLVVLCSAYTAHLLVWALQAQPSLPLLAGNKGIAPDFFLERACEASRSKLYTWGSLVENAFGSRACIAANIFLSLETWGYLLSYIVGASMNISQLLGDEKSRNLAVLLSVAFAYMLATPRSRLNLVSNCAYLCCFVMLIVSGLLLPQPAPWSELKSFDSRGLFSVAGILVFSPAGHAFFPDIQRRMRQPELFPICLRRAYGAAAVLYLAVGLAGYLLFGSSLQPSAVQNVGWTRDFQPLPKMHWLAAASAVAMAIRLVVMQAFVLPTLTSSLQQLLGTSQTVQVASHSTGLGLLGSASATGSLLPCILAASGGVAAFFSAQVALLLNFLGGAICAHIAFTMPVLCYWKLSRQSRALSWSEQVGLTFLFLIGCGFSFLGLLSFAW</sequence>
<gene>
    <name evidence="8" type="ORF">CCMP2556_LOCUS37124</name>
</gene>
<feature type="chain" id="PRO_5045551957" description="Amino acid transporter transmembrane domain-containing protein" evidence="6">
    <location>
        <begin position="18"/>
        <end position="550"/>
    </location>
</feature>
<feature type="domain" description="Amino acid transporter transmembrane" evidence="7">
    <location>
        <begin position="130"/>
        <end position="544"/>
    </location>
</feature>
<dbReference type="Proteomes" id="UP001642484">
    <property type="component" value="Unassembled WGS sequence"/>
</dbReference>